<accession>A0A0W0VCS3</accession>
<evidence type="ECO:0000256" key="1">
    <source>
        <dbReference type="SAM" id="Phobius"/>
    </source>
</evidence>
<protein>
    <submittedName>
        <fullName evidence="2">Uncharacterized protein</fullName>
    </submittedName>
</protein>
<organism evidence="2 3">
    <name type="scientific">Legionella jordanis</name>
    <dbReference type="NCBI Taxonomy" id="456"/>
    <lineage>
        <taxon>Bacteria</taxon>
        <taxon>Pseudomonadati</taxon>
        <taxon>Pseudomonadota</taxon>
        <taxon>Gammaproteobacteria</taxon>
        <taxon>Legionellales</taxon>
        <taxon>Legionellaceae</taxon>
        <taxon>Legionella</taxon>
    </lineage>
</organism>
<keyword evidence="1" id="KW-1133">Transmembrane helix</keyword>
<dbReference type="EMBL" id="LNYJ01000011">
    <property type="protein sequence ID" value="KTD17931.1"/>
    <property type="molecule type" value="Genomic_DNA"/>
</dbReference>
<feature type="transmembrane region" description="Helical" evidence="1">
    <location>
        <begin position="81"/>
        <end position="100"/>
    </location>
</feature>
<sequence length="269" mass="29413">MAYDPHFPLTELFESRTFPHARTLRTSFLQKLWDTYNAFAGKAPILSRKPHSGIFDYLTLYAAAGLLFLMLWCFENAHRNFLATVLLLPVALINIPLFIARVAISVVTTIAFSPLIALVHGISRLAAGQSHVEALSLVGRLKNGKEQSLGNYLAKEHMDIEELNVTIKKSPQKLDIASLGKDDGFSSYQLMFWRKATGSSAGLACEGCLNGGCDTNHAPFSVEIKPHEASATKQAANIHALFKLNVGDVVSNIEEADIGYSAKQALLVI</sequence>
<keyword evidence="3" id="KW-1185">Reference proteome</keyword>
<comment type="caution">
    <text evidence="2">The sequence shown here is derived from an EMBL/GenBank/DDBJ whole genome shotgun (WGS) entry which is preliminary data.</text>
</comment>
<dbReference type="AlphaFoldDB" id="A0A0W0VCS3"/>
<dbReference type="PATRIC" id="fig|456.5.peg.2408"/>
<keyword evidence="1" id="KW-0812">Transmembrane</keyword>
<keyword evidence="1" id="KW-0472">Membrane</keyword>
<dbReference type="RefSeq" id="WP_058471643.1">
    <property type="nucleotide sequence ID" value="NZ_CAAAIC010000001.1"/>
</dbReference>
<dbReference type="OrthoDB" id="5642770at2"/>
<proteinExistence type="predicted"/>
<evidence type="ECO:0000313" key="3">
    <source>
        <dbReference type="Proteomes" id="UP000055035"/>
    </source>
</evidence>
<evidence type="ECO:0000313" key="2">
    <source>
        <dbReference type="EMBL" id="KTD17931.1"/>
    </source>
</evidence>
<dbReference type="Proteomes" id="UP000055035">
    <property type="component" value="Unassembled WGS sequence"/>
</dbReference>
<feature type="transmembrane region" description="Helical" evidence="1">
    <location>
        <begin position="54"/>
        <end position="74"/>
    </location>
</feature>
<gene>
    <name evidence="2" type="ORF">Ljor_2237</name>
</gene>
<reference evidence="2 3" key="1">
    <citation type="submission" date="2015-11" db="EMBL/GenBank/DDBJ databases">
        <title>Genomic analysis of 38 Legionella species identifies large and diverse effector repertoires.</title>
        <authorList>
            <person name="Burstein D."/>
            <person name="Amaro F."/>
            <person name="Zusman T."/>
            <person name="Lifshitz Z."/>
            <person name="Cohen O."/>
            <person name="Gilbert J.A."/>
            <person name="Pupko T."/>
            <person name="Shuman H.A."/>
            <person name="Segal G."/>
        </authorList>
    </citation>
    <scope>NUCLEOTIDE SEQUENCE [LARGE SCALE GENOMIC DNA]</scope>
    <source>
        <strain evidence="2 3">BL-540</strain>
    </source>
</reference>
<name>A0A0W0VCS3_9GAMM</name>